<dbReference type="AlphaFoldDB" id="A0AAE3QGG2"/>
<protein>
    <submittedName>
        <fullName evidence="2">Phosphotransferase</fullName>
    </submittedName>
</protein>
<dbReference type="Pfam" id="PF01636">
    <property type="entry name" value="APH"/>
    <property type="match status" value="1"/>
</dbReference>
<feature type="domain" description="Aminoglycoside phosphotransferase" evidence="1">
    <location>
        <begin position="33"/>
        <end position="220"/>
    </location>
</feature>
<dbReference type="EMBL" id="JALDYZ010000006">
    <property type="protein sequence ID" value="MDI7922911.1"/>
    <property type="molecule type" value="Genomic_DNA"/>
</dbReference>
<dbReference type="RefSeq" id="WP_311789405.1">
    <property type="nucleotide sequence ID" value="NZ_JALDYY010000029.1"/>
</dbReference>
<dbReference type="InterPro" id="IPR002575">
    <property type="entry name" value="Aminoglycoside_PTrfase"/>
</dbReference>
<name>A0AAE3QGG2_9HYPH</name>
<dbReference type="Proteomes" id="UP001161580">
    <property type="component" value="Unassembled WGS sequence"/>
</dbReference>
<dbReference type="SUPFAM" id="SSF56112">
    <property type="entry name" value="Protein kinase-like (PK-like)"/>
    <property type="match status" value="1"/>
</dbReference>
<sequence length="342" mass="39362">MTSYAIDIGTLLSPQAEVLYAKWRYNVRKRIVRLNGDTYVLCRFRNGRVLDHFEKTLMRIADGGVAVQPVKARTRALGERLRFGHWIALGHVPGEPLIKRIPRPSIASLARNLGRLHSLQGPQIQSLFSRQRPELPHLTYLANNDHLSEENRDWIRAGFTRLLQTKSTSLTHGDLFGSNVIRAKDQSVTLIDYELLAYEYAGVELAACLLRNYCRIKDHQQVFLRAYLESCSPELRAAWEDHGRDFLFAGAARLALQRRQRARSIRIRDQFNQLQRWAWPFASREALRRQHENNVALIESRKASADYYDHIARSTADLCRKHADLDPLTLLQMIGESDAKPD</sequence>
<organism evidence="2 3">
    <name type="scientific">Ferirhizobium litorale</name>
    <dbReference type="NCBI Taxonomy" id="2927786"/>
    <lineage>
        <taxon>Bacteria</taxon>
        <taxon>Pseudomonadati</taxon>
        <taxon>Pseudomonadota</taxon>
        <taxon>Alphaproteobacteria</taxon>
        <taxon>Hyphomicrobiales</taxon>
        <taxon>Rhizobiaceae</taxon>
        <taxon>Ferirhizobium</taxon>
    </lineage>
</organism>
<evidence type="ECO:0000313" key="2">
    <source>
        <dbReference type="EMBL" id="MDI7922911.1"/>
    </source>
</evidence>
<keyword evidence="3" id="KW-1185">Reference proteome</keyword>
<evidence type="ECO:0000259" key="1">
    <source>
        <dbReference type="Pfam" id="PF01636"/>
    </source>
</evidence>
<accession>A0AAE3QGG2</accession>
<evidence type="ECO:0000313" key="3">
    <source>
        <dbReference type="Proteomes" id="UP001161580"/>
    </source>
</evidence>
<reference evidence="2" key="1">
    <citation type="submission" date="2022-03" db="EMBL/GenBank/DDBJ databases">
        <title>Fererhizobium litorale gen. nov., sp. nov., isolated from sandy sediments of the Sea of Japan seashore.</title>
        <authorList>
            <person name="Romanenko L."/>
            <person name="Kurilenko V."/>
            <person name="Otstavnykh N."/>
            <person name="Svetashev V."/>
            <person name="Tekutyeva L."/>
            <person name="Isaeva M."/>
            <person name="Mikhailov V."/>
        </authorList>
    </citation>
    <scope>NUCLEOTIDE SEQUENCE</scope>
    <source>
        <strain evidence="2">KMM 9576</strain>
    </source>
</reference>
<gene>
    <name evidence="2" type="ORF">MRS75_12550</name>
</gene>
<dbReference type="Gene3D" id="3.90.1200.10">
    <property type="match status" value="1"/>
</dbReference>
<comment type="caution">
    <text evidence="2">The sequence shown here is derived from an EMBL/GenBank/DDBJ whole genome shotgun (WGS) entry which is preliminary data.</text>
</comment>
<dbReference type="InterPro" id="IPR011009">
    <property type="entry name" value="Kinase-like_dom_sf"/>
</dbReference>
<proteinExistence type="predicted"/>